<dbReference type="Proteomes" id="UP001055553">
    <property type="component" value="Chromosome"/>
</dbReference>
<dbReference type="EMBL" id="AP019769">
    <property type="protein sequence ID" value="BBL45329.1"/>
    <property type="molecule type" value="Genomic_DNA"/>
</dbReference>
<feature type="transmembrane region" description="Helical" evidence="1">
    <location>
        <begin position="6"/>
        <end position="24"/>
    </location>
</feature>
<name>A0A915SFD3_9ARCH</name>
<keyword evidence="3" id="KW-1185">Reference proteome</keyword>
<keyword evidence="1" id="KW-0472">Membrane</keyword>
<sequence length="211" mass="25267">MLIYSIVLSLLTFFLGIILGYILYQFSFQQSILQVNQINSLVISAQYLAESRQLECTNNYFSFLQYLKSEIAQVGTELTYLQSKENLYYNKGEVQYLKSQYFNLEYLQFLLTKKYIDTCNYNNFTLILYFYNNNYCSTECDQEGEILSYLYANNEKSLYIYSFDSSYSNYFIQYYDVEYNITSWPYIVIIKNNNTYVFNKFVNLTTLENYV</sequence>
<gene>
    <name evidence="2" type="ORF">MJ1_0155</name>
</gene>
<protein>
    <recommendedName>
        <fullName evidence="4">Transmembrane protein</fullName>
    </recommendedName>
</protein>
<evidence type="ECO:0008006" key="4">
    <source>
        <dbReference type="Google" id="ProtNLM"/>
    </source>
</evidence>
<evidence type="ECO:0000256" key="1">
    <source>
        <dbReference type="SAM" id="Phobius"/>
    </source>
</evidence>
<dbReference type="AlphaFoldDB" id="A0A915SFD3"/>
<keyword evidence="1" id="KW-1133">Transmembrane helix</keyword>
<dbReference type="KEGG" id="naer:MJ1_0155"/>
<evidence type="ECO:0000313" key="3">
    <source>
        <dbReference type="Proteomes" id="UP001055553"/>
    </source>
</evidence>
<accession>A0A915SFD3</accession>
<reference evidence="3" key="1">
    <citation type="journal article" date="2022" name="Int. J. Syst. Evol. Microbiol.">
        <title>Nanobdella aerobiophila gen. nov., sp. nov., a thermoacidophilic, obligate ectosymbiotic archaeon, and proposal of Nanobdellaceae fam. nov., Nanobdellales ord. nov. and Nanobdellia class. nov.</title>
        <authorList>
            <person name="Kato S."/>
            <person name="Ogasawara A."/>
            <person name="Itoh T."/>
            <person name="Sakai H.D."/>
            <person name="Shimizu M."/>
            <person name="Yuki M."/>
            <person name="Kaneko M."/>
            <person name="Takashina T."/>
            <person name="Ohkuma M."/>
        </authorList>
    </citation>
    <scope>NUCLEOTIDE SEQUENCE [LARGE SCALE GENOMIC DNA]</scope>
    <source>
        <strain evidence="3">MJ1</strain>
    </source>
</reference>
<organism evidence="2 3">
    <name type="scientific">Nanobdella aerobiophila</name>
    <dbReference type="NCBI Taxonomy" id="2586965"/>
    <lineage>
        <taxon>Archaea</taxon>
        <taxon>Nanobdellota</taxon>
        <taxon>Nanobdellia</taxon>
        <taxon>Nanobdellales</taxon>
        <taxon>Nanobdellaceae</taxon>
        <taxon>Nanobdella</taxon>
    </lineage>
</organism>
<proteinExistence type="predicted"/>
<evidence type="ECO:0000313" key="2">
    <source>
        <dbReference type="EMBL" id="BBL45329.1"/>
    </source>
</evidence>
<keyword evidence="1" id="KW-0812">Transmembrane</keyword>